<evidence type="ECO:0000313" key="2">
    <source>
        <dbReference type="EMBL" id="ASY13441.1"/>
    </source>
</evidence>
<keyword evidence="3" id="KW-1185">Reference proteome</keyword>
<proteinExistence type="predicted"/>
<dbReference type="EMBL" id="CP016771">
    <property type="protein sequence ID" value="ASY13441.1"/>
    <property type="molecule type" value="Genomic_DNA"/>
</dbReference>
<evidence type="ECO:0000313" key="3">
    <source>
        <dbReference type="Proteomes" id="UP000217171"/>
    </source>
</evidence>
<organism evidence="2 3">
    <name type="scientific">Candidatus Nanopelagicus hibericus</name>
    <dbReference type="NCBI Taxonomy" id="1884915"/>
    <lineage>
        <taxon>Bacteria</taxon>
        <taxon>Bacillati</taxon>
        <taxon>Actinomycetota</taxon>
        <taxon>Actinomycetes</taxon>
        <taxon>Candidatus Nanopelagicales</taxon>
        <taxon>Candidatus Nanopelagicaceae</taxon>
        <taxon>Candidatus Nanopelagicus</taxon>
    </lineage>
</organism>
<gene>
    <name evidence="2" type="ORF">B1s21160_03765</name>
</gene>
<dbReference type="KEGG" id="nhi:B1s21160_03765"/>
<dbReference type="PANTHER" id="PTHR43031:SF1">
    <property type="entry name" value="PYRIDINE NUCLEOTIDE-DISULPHIDE OXIDOREDUCTASE"/>
    <property type="match status" value="1"/>
</dbReference>
<dbReference type="InterPro" id="IPR001763">
    <property type="entry name" value="Rhodanese-like_dom"/>
</dbReference>
<dbReference type="Pfam" id="PF00581">
    <property type="entry name" value="Rhodanese"/>
    <property type="match status" value="1"/>
</dbReference>
<dbReference type="Gene3D" id="3.40.250.10">
    <property type="entry name" value="Rhodanese-like domain"/>
    <property type="match status" value="1"/>
</dbReference>
<name>A0A249K9I3_9ACTN</name>
<dbReference type="PROSITE" id="PS50206">
    <property type="entry name" value="RHODANESE_3"/>
    <property type="match status" value="1"/>
</dbReference>
<protein>
    <submittedName>
        <fullName evidence="2">Rhodanese domain-containing protein</fullName>
    </submittedName>
</protein>
<evidence type="ECO:0000259" key="1">
    <source>
        <dbReference type="PROSITE" id="PS50206"/>
    </source>
</evidence>
<dbReference type="Proteomes" id="UP000217171">
    <property type="component" value="Chromosome"/>
</dbReference>
<dbReference type="CDD" id="cd00158">
    <property type="entry name" value="RHOD"/>
    <property type="match status" value="1"/>
</dbReference>
<dbReference type="SMART" id="SM00450">
    <property type="entry name" value="RHOD"/>
    <property type="match status" value="1"/>
</dbReference>
<dbReference type="SUPFAM" id="SSF52821">
    <property type="entry name" value="Rhodanese/Cell cycle control phosphatase"/>
    <property type="match status" value="1"/>
</dbReference>
<accession>A0A249K9I3</accession>
<sequence>MINLDATSFDSKIAEKTVVVLDVRTPAEYAESHIANSINIDVLSEHFATGISTLDKEQTYAIYCRSGKRSADAASKMEEIGFTSTFNLTGGIIAWVENGKPVVI</sequence>
<dbReference type="PANTHER" id="PTHR43031">
    <property type="entry name" value="FAD-DEPENDENT OXIDOREDUCTASE"/>
    <property type="match status" value="1"/>
</dbReference>
<reference evidence="2 3" key="1">
    <citation type="submission" date="2016-07" db="EMBL/GenBank/DDBJ databases">
        <title>High microdiversification within the ubiquitous acI lineage of Actinobacteria.</title>
        <authorList>
            <person name="Neuenschwander S.M."/>
            <person name="Salcher M."/>
            <person name="Ghai R."/>
            <person name="Pernthaler J."/>
        </authorList>
    </citation>
    <scope>NUCLEOTIDE SEQUENCE [LARGE SCALE GENOMIC DNA]</scope>
    <source>
        <strain evidence="2">MMS-21-160</strain>
    </source>
</reference>
<feature type="domain" description="Rhodanese" evidence="1">
    <location>
        <begin position="14"/>
        <end position="104"/>
    </location>
</feature>
<dbReference type="OrthoDB" id="9800872at2"/>
<dbReference type="InterPro" id="IPR050229">
    <property type="entry name" value="GlpE_sulfurtransferase"/>
</dbReference>
<dbReference type="InterPro" id="IPR036873">
    <property type="entry name" value="Rhodanese-like_dom_sf"/>
</dbReference>
<dbReference type="AlphaFoldDB" id="A0A249K9I3"/>
<dbReference type="RefSeq" id="WP_095672474.1">
    <property type="nucleotide sequence ID" value="NZ_CP016771.1"/>
</dbReference>